<sequence length="1132" mass="134652">MRFFLIPCYENKHIQVLQNLQYIYEYVNNKNYESPSDLINIQNEGKRKRSMFVRYPSEIVIYNDPIKNKDENYVNGKSKNYIHNDMIEKLTRQLKKNYNTVTLKYFEYMNHMFNFNYESSIYDNVYTIGYDKIWNSSDTSNVNIPDYFFSAKRMVMSKGKSNLVKLNRILNSSNSSSYTWNIKSEEREFSPHIGLMDINSVSIPNNCKNFSCPCQSNRLKLMQETYEYDIYPLLKGILKRNLHRRNINIANKSEMYYTDYEEKITPSNSIEYEYTEQMQLFFHSKNKCKNDMMNHSKNIKRKKKKQRKRGKEKKNIEIIDNYITEKNFYSKEYEGKNDIVFHTKQNYVYCIKKKVLSNNFTFLNVMKKYIQFKMHFNELIPVGGLNEKTYSLCISERSSENSEKKKKKAQFISFLEHYYSNKSIIEKDIYKKIGDKTNKEQLLNKRDMLIFDYLKRETTYLTISYIMDGEKTYIRNMTEYYAPLKVPLYTCSFMHPSEEIESNAKMYEEYDGYISHHLTSLNIKSDMCHYNYGNNCIDYFKNAFLKICKIDMDSSDDTFKGNNLLHKKNKARKKSFIKEHMKECIQEMQDKMLQGKTNYNGKKNRKKGGCYKMPNDHLSAAVHTRIRFIKKYAHLRDLKSFYCFIPHMLIMFRIYRELFSSEKLKHQGNYQDRMSSTVRKSYSVNDDEKDEKMEKLRTNGKSHNKTNGLSRQINGNNSNFIISTYAGSDKRYHYFLIKNYNNKSYIFEVTSDSELYKNLFMNNTNHNLDITETEKILINNMNKEMKGGNNFSVYMEHRTPPEVYNYNCKKFNTIKWALMLFFIPAWLLITIVYILHVQNIWGQMLNPLYRLMLSPSIIRLASYVMLLLFCMLQYPYNNTPYVEYTILGYMALNTMFITIFYGNLILISKGFMITRGQFNKRENLSLTLMISSIYILTSFNQLNIISDTPILIFINMSLLLFLTSNIISILNFLKLKLSFVRSIGIMDTWEESIKIKLNMYKSYLLIIIAFFSFEILLHLLKTVFNFLTGTVTLIEYAFELIVWCCVLYIFRYRGNILYFSLLHDNLSLNITPLYIVKTSDQFLDMLDDKQRPHDSSNFPILILNPTEDTDQNYLSCMAVGCPIISHYGKKYI</sequence>
<evidence type="ECO:0000313" key="4">
    <source>
        <dbReference type="Proteomes" id="UP000195521"/>
    </source>
</evidence>
<dbReference type="EMBL" id="BDQF01000013">
    <property type="protein sequence ID" value="GAW82624.1"/>
    <property type="molecule type" value="Genomic_DNA"/>
</dbReference>
<feature type="transmembrane region" description="Helical" evidence="2">
    <location>
        <begin position="926"/>
        <end position="944"/>
    </location>
</feature>
<feature type="transmembrane region" description="Helical" evidence="2">
    <location>
        <begin position="886"/>
        <end position="906"/>
    </location>
</feature>
<reference evidence="4" key="1">
    <citation type="submission" date="2017-04" db="EMBL/GenBank/DDBJ databases">
        <title>Plasmodium gonderi genome.</title>
        <authorList>
            <person name="Arisue N."/>
            <person name="Honma H."/>
            <person name="Kawai S."/>
            <person name="Tougan T."/>
            <person name="Tanabe K."/>
            <person name="Horii T."/>
        </authorList>
    </citation>
    <scope>NUCLEOTIDE SEQUENCE [LARGE SCALE GENOMIC DNA]</scope>
    <source>
        <strain evidence="4">ATCC 30045</strain>
    </source>
</reference>
<organism evidence="3 4">
    <name type="scientific">Plasmodium gonderi</name>
    <dbReference type="NCBI Taxonomy" id="77519"/>
    <lineage>
        <taxon>Eukaryota</taxon>
        <taxon>Sar</taxon>
        <taxon>Alveolata</taxon>
        <taxon>Apicomplexa</taxon>
        <taxon>Aconoidasida</taxon>
        <taxon>Haemosporida</taxon>
        <taxon>Plasmodiidae</taxon>
        <taxon>Plasmodium</taxon>
        <taxon>Plasmodium (Plasmodium)</taxon>
    </lineage>
</organism>
<keyword evidence="2" id="KW-1133">Transmembrane helix</keyword>
<accession>A0A1Y1JRI8</accession>
<evidence type="ECO:0000313" key="3">
    <source>
        <dbReference type="EMBL" id="GAW82624.1"/>
    </source>
</evidence>
<keyword evidence="4" id="KW-1185">Reference proteome</keyword>
<name>A0A1Y1JRI8_PLAGO</name>
<feature type="transmembrane region" description="Helical" evidence="2">
    <location>
        <begin position="856"/>
        <end position="874"/>
    </location>
</feature>
<protein>
    <submittedName>
        <fullName evidence="3">Uncharacterized protein</fullName>
    </submittedName>
</protein>
<dbReference type="OrthoDB" id="346562at2759"/>
<feature type="compositionally biased region" description="Polar residues" evidence="1">
    <location>
        <begin position="670"/>
        <end position="684"/>
    </location>
</feature>
<feature type="transmembrane region" description="Helical" evidence="2">
    <location>
        <begin position="1026"/>
        <end position="1050"/>
    </location>
</feature>
<proteinExistence type="predicted"/>
<keyword evidence="2" id="KW-0472">Membrane</keyword>
<comment type="caution">
    <text evidence="3">The sequence shown here is derived from an EMBL/GenBank/DDBJ whole genome shotgun (WGS) entry which is preliminary data.</text>
</comment>
<dbReference type="RefSeq" id="XP_028545213.1">
    <property type="nucleotide sequence ID" value="XM_028689412.1"/>
</dbReference>
<keyword evidence="2" id="KW-0812">Transmembrane</keyword>
<feature type="transmembrane region" description="Helical" evidence="2">
    <location>
        <begin position="816"/>
        <end position="835"/>
    </location>
</feature>
<dbReference type="Proteomes" id="UP000195521">
    <property type="component" value="Unassembled WGS sequence"/>
</dbReference>
<dbReference type="GeneID" id="39749361"/>
<feature type="region of interest" description="Disordered" evidence="1">
    <location>
        <begin position="670"/>
        <end position="692"/>
    </location>
</feature>
<dbReference type="OMA" id="KFNTIKW"/>
<feature type="transmembrane region" description="Helical" evidence="2">
    <location>
        <begin position="1002"/>
        <end position="1020"/>
    </location>
</feature>
<dbReference type="PANTHER" id="PTHR36329">
    <property type="entry name" value="TRANSMEMBRANE PROTEIN"/>
    <property type="match status" value="1"/>
</dbReference>
<evidence type="ECO:0000256" key="1">
    <source>
        <dbReference type="SAM" id="MobiDB-lite"/>
    </source>
</evidence>
<gene>
    <name evidence="3" type="ORF">PGO_126220</name>
</gene>
<feature type="transmembrane region" description="Helical" evidence="2">
    <location>
        <begin position="950"/>
        <end position="973"/>
    </location>
</feature>
<dbReference type="PANTHER" id="PTHR36329:SF1">
    <property type="entry name" value="TRANSMEMBRANE PROTEIN"/>
    <property type="match status" value="1"/>
</dbReference>
<dbReference type="AlphaFoldDB" id="A0A1Y1JRI8"/>
<evidence type="ECO:0000256" key="2">
    <source>
        <dbReference type="SAM" id="Phobius"/>
    </source>
</evidence>